<evidence type="ECO:0000313" key="2">
    <source>
        <dbReference type="Proteomes" id="UP001140560"/>
    </source>
</evidence>
<sequence length="210" mass="23327">MADATVSALVNIVGQILANPAKVNVTNYASELKGGWEIWIQVEMACALADNNVVAYREEHVYRNNTNLKTDVKVLVPGTNECISVELKVQSKGQTDFIKVIFNTDTPKLLHGFNGDIVKACGMIVLTILTTIAEFNKLLMDGPNRFQRFPTQVGTTLVANDVNTTNAVYWWALDVDTTSGKPIVKSDSPEVFVEWVDVQPELFIDRRNTH</sequence>
<name>A0A9W9CQU1_9PLEO</name>
<keyword evidence="2" id="KW-1185">Reference proteome</keyword>
<proteinExistence type="predicted"/>
<dbReference type="EMBL" id="JAPEUY010000003">
    <property type="protein sequence ID" value="KAJ4375397.1"/>
    <property type="molecule type" value="Genomic_DNA"/>
</dbReference>
<comment type="caution">
    <text evidence="1">The sequence shown here is derived from an EMBL/GenBank/DDBJ whole genome shotgun (WGS) entry which is preliminary data.</text>
</comment>
<evidence type="ECO:0000313" key="1">
    <source>
        <dbReference type="EMBL" id="KAJ4375397.1"/>
    </source>
</evidence>
<protein>
    <submittedName>
        <fullName evidence="1">Uncharacterized protein</fullName>
    </submittedName>
</protein>
<dbReference type="AlphaFoldDB" id="A0A9W9CQU1"/>
<accession>A0A9W9CQU1</accession>
<organism evidence="1 2">
    <name type="scientific">Neocucurbitaria cava</name>
    <dbReference type="NCBI Taxonomy" id="798079"/>
    <lineage>
        <taxon>Eukaryota</taxon>
        <taxon>Fungi</taxon>
        <taxon>Dikarya</taxon>
        <taxon>Ascomycota</taxon>
        <taxon>Pezizomycotina</taxon>
        <taxon>Dothideomycetes</taxon>
        <taxon>Pleosporomycetidae</taxon>
        <taxon>Pleosporales</taxon>
        <taxon>Pleosporineae</taxon>
        <taxon>Cucurbitariaceae</taxon>
        <taxon>Neocucurbitaria</taxon>
    </lineage>
</organism>
<dbReference type="Proteomes" id="UP001140560">
    <property type="component" value="Unassembled WGS sequence"/>
</dbReference>
<dbReference type="OrthoDB" id="4398476at2759"/>
<gene>
    <name evidence="1" type="ORF">N0V83_002484</name>
</gene>
<reference evidence="1" key="1">
    <citation type="submission" date="2022-10" db="EMBL/GenBank/DDBJ databases">
        <title>Tapping the CABI collections for fungal endophytes: first genome assemblies for Collariella, Neodidymelliopsis, Ascochyta clinopodiicola, Didymella pomorum, Didymosphaeria variabile, Neocosmospora piperis and Neocucurbitaria cava.</title>
        <authorList>
            <person name="Hill R."/>
        </authorList>
    </citation>
    <scope>NUCLEOTIDE SEQUENCE</scope>
    <source>
        <strain evidence="1">IMI 356814</strain>
    </source>
</reference>